<evidence type="ECO:0000313" key="1">
    <source>
        <dbReference type="EMBL" id="OXV05265.1"/>
    </source>
</evidence>
<keyword evidence="2" id="KW-1185">Reference proteome</keyword>
<evidence type="ECO:0000313" key="2">
    <source>
        <dbReference type="Proteomes" id="UP000243515"/>
    </source>
</evidence>
<reference evidence="1 2" key="1">
    <citation type="journal article" date="2015" name="Environ. Microbiol.">
        <title>Metagenome sequence of Elaphomyces granulatus from sporocarp tissue reveals Ascomycota ectomycorrhizal fingerprints of genome expansion and a Proteobacteria-rich microbiome.</title>
        <authorList>
            <person name="Quandt C.A."/>
            <person name="Kohler A."/>
            <person name="Hesse C.N."/>
            <person name="Sharpton T.J."/>
            <person name="Martin F."/>
            <person name="Spatafora J.W."/>
        </authorList>
    </citation>
    <scope>NUCLEOTIDE SEQUENCE [LARGE SCALE GENOMIC DNA]</scope>
    <source>
        <strain evidence="1 2">OSC145934</strain>
    </source>
</reference>
<comment type="caution">
    <text evidence="1">The sequence shown here is derived from an EMBL/GenBank/DDBJ whole genome shotgun (WGS) entry which is preliminary data.</text>
</comment>
<gene>
    <name evidence="1" type="ORF">Egran_06966</name>
</gene>
<accession>A0A232LM95</accession>
<proteinExistence type="predicted"/>
<dbReference type="Proteomes" id="UP000243515">
    <property type="component" value="Unassembled WGS sequence"/>
</dbReference>
<protein>
    <submittedName>
        <fullName evidence="1">Uncharacterized protein</fullName>
    </submittedName>
</protein>
<organism evidence="1 2">
    <name type="scientific">Elaphomyces granulatus</name>
    <dbReference type="NCBI Taxonomy" id="519963"/>
    <lineage>
        <taxon>Eukaryota</taxon>
        <taxon>Fungi</taxon>
        <taxon>Dikarya</taxon>
        <taxon>Ascomycota</taxon>
        <taxon>Pezizomycotina</taxon>
        <taxon>Eurotiomycetes</taxon>
        <taxon>Eurotiomycetidae</taxon>
        <taxon>Eurotiales</taxon>
        <taxon>Elaphomycetaceae</taxon>
        <taxon>Elaphomyces</taxon>
    </lineage>
</organism>
<sequence length="159" mass="18082">MSFLARISKSRKTFGTIQIFQITDLVLPYTLRILRRTGISYGASSPATPSETSPSKAIARLETKFLNAPGWSNKQKAVKWFLQLRRALKSIVYRFLLQIQEARAIFEESDATGYLDYTRLGWALSDLWHGWKVFISQNTMTSELLANALNFCDLPSAIK</sequence>
<dbReference type="AlphaFoldDB" id="A0A232LM95"/>
<name>A0A232LM95_9EURO</name>
<dbReference type="EMBL" id="NPHW01007296">
    <property type="protein sequence ID" value="OXV05265.1"/>
    <property type="molecule type" value="Genomic_DNA"/>
</dbReference>